<comment type="similarity">
    <text evidence="2">Belongs to the universal stress protein A family.</text>
</comment>
<evidence type="ECO:0000256" key="2">
    <source>
        <dbReference type="ARBA" id="ARBA00008791"/>
    </source>
</evidence>
<evidence type="ECO:0000259" key="5">
    <source>
        <dbReference type="Pfam" id="PF00582"/>
    </source>
</evidence>
<dbReference type="InterPro" id="IPR006016">
    <property type="entry name" value="UspA"/>
</dbReference>
<feature type="domain" description="UspA" evidence="5">
    <location>
        <begin position="171"/>
        <end position="285"/>
    </location>
</feature>
<dbReference type="OrthoDB" id="239260at2"/>
<dbReference type="EMBL" id="VHSG01000007">
    <property type="protein sequence ID" value="TQV82527.1"/>
    <property type="molecule type" value="Genomic_DNA"/>
</dbReference>
<comment type="caution">
    <text evidence="6">The sequence shown here is derived from an EMBL/GenBank/DDBJ whole genome shotgun (WGS) entry which is preliminary data.</text>
</comment>
<gene>
    <name evidence="6" type="ORF">FKG94_07275</name>
</gene>
<evidence type="ECO:0000256" key="1">
    <source>
        <dbReference type="ARBA" id="ARBA00004496"/>
    </source>
</evidence>
<dbReference type="SUPFAM" id="SSF52402">
    <property type="entry name" value="Adenine nucleotide alpha hydrolases-like"/>
    <property type="match status" value="2"/>
</dbReference>
<name>A0A545TZA3_9GAMM</name>
<accession>A0A545TZA3</accession>
<dbReference type="GO" id="GO:0005737">
    <property type="term" value="C:cytoplasm"/>
    <property type="evidence" value="ECO:0007669"/>
    <property type="project" value="UniProtKB-SubCell"/>
</dbReference>
<comment type="subcellular location">
    <subcellularLocation>
        <location evidence="1">Cytoplasm</location>
    </subcellularLocation>
</comment>
<evidence type="ECO:0000256" key="4">
    <source>
        <dbReference type="ARBA" id="ARBA00037131"/>
    </source>
</evidence>
<keyword evidence="3" id="KW-0963">Cytoplasm</keyword>
<dbReference type="Gene3D" id="3.40.50.12370">
    <property type="match status" value="1"/>
</dbReference>
<proteinExistence type="inferred from homology"/>
<dbReference type="PANTHER" id="PTHR47892">
    <property type="entry name" value="UNIVERSAL STRESS PROTEIN E"/>
    <property type="match status" value="1"/>
</dbReference>
<protein>
    <recommendedName>
        <fullName evidence="5">UspA domain-containing protein</fullName>
    </recommendedName>
</protein>
<evidence type="ECO:0000256" key="3">
    <source>
        <dbReference type="ARBA" id="ARBA00022490"/>
    </source>
</evidence>
<reference evidence="6 7" key="1">
    <citation type="submission" date="2019-06" db="EMBL/GenBank/DDBJ databases">
        <title>Whole genome sequence for Cellvibrionaceae sp. R142.</title>
        <authorList>
            <person name="Wang G."/>
        </authorList>
    </citation>
    <scope>NUCLEOTIDE SEQUENCE [LARGE SCALE GENOMIC DNA]</scope>
    <source>
        <strain evidence="6 7">R142</strain>
    </source>
</reference>
<evidence type="ECO:0000313" key="6">
    <source>
        <dbReference type="EMBL" id="TQV82527.1"/>
    </source>
</evidence>
<dbReference type="RefSeq" id="WP_142903543.1">
    <property type="nucleotide sequence ID" value="NZ_ML660090.1"/>
</dbReference>
<dbReference type="Proteomes" id="UP000319732">
    <property type="component" value="Unassembled WGS sequence"/>
</dbReference>
<dbReference type="AlphaFoldDB" id="A0A545TZA3"/>
<organism evidence="6 7">
    <name type="scientific">Exilibacterium tricleocarpae</name>
    <dbReference type="NCBI Taxonomy" id="2591008"/>
    <lineage>
        <taxon>Bacteria</taxon>
        <taxon>Pseudomonadati</taxon>
        <taxon>Pseudomonadota</taxon>
        <taxon>Gammaproteobacteria</taxon>
        <taxon>Cellvibrionales</taxon>
        <taxon>Cellvibrionaceae</taxon>
        <taxon>Exilibacterium</taxon>
    </lineage>
</organism>
<feature type="domain" description="UspA" evidence="5">
    <location>
        <begin position="6"/>
        <end position="142"/>
    </location>
</feature>
<sequence>MQQNTLMAVIDPTRDDQIALAKAQQIAATTGAAVHAFCCCYLPAEAMGQYSSKAEAKQATLADIRSKLESLTAPLRQQNIPVTTEAYWNERWYESVIQACARSGADLLIKSTRPHSRLQRALSATSDYVMLRQAPCPVLLVRSEKPWRQRRILAAVTLEQEDREHELLNTAIVTRAQRLARSAGAELHLVSASPEVANLAQILKLLDDDAGGDSQTLIGNRYGVPAEQVHLEQGQARTVIAEAVKRLAPDVLVMGTTARRGLTGVLLGNTAEKVLDAVDVDTLVVS</sequence>
<dbReference type="Pfam" id="PF00582">
    <property type="entry name" value="Usp"/>
    <property type="match status" value="2"/>
</dbReference>
<comment type="function">
    <text evidence="4">Required for resistance to DNA-damaging agents.</text>
</comment>
<dbReference type="PANTHER" id="PTHR47892:SF1">
    <property type="entry name" value="UNIVERSAL STRESS PROTEIN E"/>
    <property type="match status" value="1"/>
</dbReference>
<keyword evidence="7" id="KW-1185">Reference proteome</keyword>
<evidence type="ECO:0000313" key="7">
    <source>
        <dbReference type="Proteomes" id="UP000319732"/>
    </source>
</evidence>